<feature type="compositionally biased region" description="Basic residues" evidence="8">
    <location>
        <begin position="25"/>
        <end position="41"/>
    </location>
</feature>
<keyword evidence="2" id="KW-0813">Transport</keyword>
<comment type="subcellular location">
    <subcellularLocation>
        <location evidence="1">Cell inner membrane</location>
        <topology evidence="1">Multi-pass membrane protein</topology>
    </subcellularLocation>
</comment>
<name>A0AAX4NZS5_9CHLO</name>
<dbReference type="EMBL" id="CP151502">
    <property type="protein sequence ID" value="WZN59472.1"/>
    <property type="molecule type" value="Genomic_DNA"/>
</dbReference>
<dbReference type="InterPro" id="IPR018227">
    <property type="entry name" value="Amino_acid_transport_2"/>
</dbReference>
<keyword evidence="11" id="KW-1185">Reference proteome</keyword>
<feature type="transmembrane region" description="Helical" evidence="9">
    <location>
        <begin position="235"/>
        <end position="255"/>
    </location>
</feature>
<evidence type="ECO:0000313" key="11">
    <source>
        <dbReference type="Proteomes" id="UP001472866"/>
    </source>
</evidence>
<proteinExistence type="predicted"/>
<dbReference type="Gene3D" id="1.20.1740.10">
    <property type="entry name" value="Amino acid/polyamine transporter I"/>
    <property type="match status" value="1"/>
</dbReference>
<keyword evidence="3" id="KW-1003">Cell membrane</keyword>
<feature type="transmembrane region" description="Helical" evidence="9">
    <location>
        <begin position="298"/>
        <end position="320"/>
    </location>
</feature>
<dbReference type="Proteomes" id="UP001472866">
    <property type="component" value="Chromosome 02"/>
</dbReference>
<dbReference type="PANTHER" id="PTHR32195:SF26">
    <property type="entry name" value="TRYPTOPHAN OR TYROSINE TRANSPORTER PROTEIN"/>
    <property type="match status" value="1"/>
</dbReference>
<dbReference type="GO" id="GO:0005886">
    <property type="term" value="C:plasma membrane"/>
    <property type="evidence" value="ECO:0007669"/>
    <property type="project" value="UniProtKB-SubCell"/>
</dbReference>
<evidence type="ECO:0000256" key="7">
    <source>
        <dbReference type="ARBA" id="ARBA00023136"/>
    </source>
</evidence>
<feature type="transmembrane region" description="Helical" evidence="9">
    <location>
        <begin position="448"/>
        <end position="465"/>
    </location>
</feature>
<gene>
    <name evidence="10" type="ORF">HKI87_02g09980</name>
</gene>
<keyword evidence="7 9" id="KW-0472">Membrane</keyword>
<feature type="compositionally biased region" description="Basic and acidic residues" evidence="8">
    <location>
        <begin position="71"/>
        <end position="81"/>
    </location>
</feature>
<evidence type="ECO:0000256" key="8">
    <source>
        <dbReference type="SAM" id="MobiDB-lite"/>
    </source>
</evidence>
<feature type="transmembrane region" description="Helical" evidence="9">
    <location>
        <begin position="123"/>
        <end position="145"/>
    </location>
</feature>
<evidence type="ECO:0000256" key="2">
    <source>
        <dbReference type="ARBA" id="ARBA00022448"/>
    </source>
</evidence>
<evidence type="ECO:0000256" key="4">
    <source>
        <dbReference type="ARBA" id="ARBA00022519"/>
    </source>
</evidence>
<feature type="transmembrane region" description="Helical" evidence="9">
    <location>
        <begin position="486"/>
        <end position="508"/>
    </location>
</feature>
<keyword evidence="6 9" id="KW-1133">Transmembrane helix</keyword>
<evidence type="ECO:0000313" key="10">
    <source>
        <dbReference type="EMBL" id="WZN59472.1"/>
    </source>
</evidence>
<evidence type="ECO:0000256" key="6">
    <source>
        <dbReference type="ARBA" id="ARBA00022989"/>
    </source>
</evidence>
<dbReference type="Pfam" id="PF03222">
    <property type="entry name" value="Trp_Tyr_perm"/>
    <property type="match status" value="1"/>
</dbReference>
<dbReference type="AlphaFoldDB" id="A0AAX4NZS5"/>
<feature type="transmembrane region" description="Helical" evidence="9">
    <location>
        <begin position="267"/>
        <end position="286"/>
    </location>
</feature>
<feature type="transmembrane region" description="Helical" evidence="9">
    <location>
        <begin position="332"/>
        <end position="355"/>
    </location>
</feature>
<organism evidence="10 11">
    <name type="scientific">Chloropicon roscoffensis</name>
    <dbReference type="NCBI Taxonomy" id="1461544"/>
    <lineage>
        <taxon>Eukaryota</taxon>
        <taxon>Viridiplantae</taxon>
        <taxon>Chlorophyta</taxon>
        <taxon>Chloropicophyceae</taxon>
        <taxon>Chloropicales</taxon>
        <taxon>Chloropicaceae</taxon>
        <taxon>Chloropicon</taxon>
    </lineage>
</organism>
<evidence type="ECO:0000256" key="9">
    <source>
        <dbReference type="SAM" id="Phobius"/>
    </source>
</evidence>
<evidence type="ECO:0000256" key="1">
    <source>
        <dbReference type="ARBA" id="ARBA00004429"/>
    </source>
</evidence>
<dbReference type="PANTHER" id="PTHR32195">
    <property type="entry name" value="OS07G0662800 PROTEIN"/>
    <property type="match status" value="1"/>
</dbReference>
<reference evidence="10 11" key="1">
    <citation type="submission" date="2024-03" db="EMBL/GenBank/DDBJ databases">
        <title>Complete genome sequence of the green alga Chloropicon roscoffensis RCC1871.</title>
        <authorList>
            <person name="Lemieux C."/>
            <person name="Pombert J.-F."/>
            <person name="Otis C."/>
            <person name="Turmel M."/>
        </authorList>
    </citation>
    <scope>NUCLEOTIDE SEQUENCE [LARGE SCALE GENOMIC DNA]</scope>
    <source>
        <strain evidence="10 11">RCC1871</strain>
    </source>
</reference>
<feature type="compositionally biased region" description="Acidic residues" evidence="8">
    <location>
        <begin position="82"/>
        <end position="95"/>
    </location>
</feature>
<feature type="region of interest" description="Disordered" evidence="8">
    <location>
        <begin position="1"/>
        <end position="102"/>
    </location>
</feature>
<dbReference type="GO" id="GO:0003333">
    <property type="term" value="P:amino acid transmembrane transport"/>
    <property type="evidence" value="ECO:0007669"/>
    <property type="project" value="InterPro"/>
</dbReference>
<keyword evidence="4" id="KW-0997">Cell inner membrane</keyword>
<sequence length="515" mass="53768">MNTGARPGLSSRTHREALGSGAAGGRRRRRSGAVGRRRATRGGRGSGSKRATTRMEELTSLLRGARTRAHAKTEAKEKVDANDDEEQQEQQEEEVVVGRKDQEQQRLFSNLDAETLEHRPGSVVGSISLVAGTTVGAGILALPAVTEAAGYAPSSAVIVGCWAYSCVTGLLLAEVNLRLMCELGRGGVSMLSMANSTFGAPGRYTAGATYVFLHYALLVAYLARGGELVAQMAEVSPGLASVAFCGLLGTTVYMADSTSLDRVNTALVFGVVASFFGILLVAFANFDPHNLAHSDASAVASCVPVVALSFVYHNIVPIICSSLEGDRRKIAVSIAAGTSIPLVMFLLWNAAILGYSLDGAEQVGEAVDPLRALQEDPGVGSYITAFSLLAVATSFIGFVLGLVDFLSDALGLPTNSKNAVPFSLALLPPTAFAVVYPDAFLSALEYAGTYGVLALFGVLPAAMAWRTRSEGSSEGDKRNFGRMVPGGTATLALVGGSSLVVIIQQTLINLGATQQ</sequence>
<feature type="transmembrane region" description="Helical" evidence="9">
    <location>
        <begin position="151"/>
        <end position="173"/>
    </location>
</feature>
<protein>
    <submittedName>
        <fullName evidence="10">Tyrosine-specific transport protein</fullName>
    </submittedName>
</protein>
<evidence type="ECO:0000256" key="3">
    <source>
        <dbReference type="ARBA" id="ARBA00022475"/>
    </source>
</evidence>
<evidence type="ECO:0000256" key="5">
    <source>
        <dbReference type="ARBA" id="ARBA00022692"/>
    </source>
</evidence>
<keyword evidence="5 9" id="KW-0812">Transmembrane</keyword>
<feature type="transmembrane region" description="Helical" evidence="9">
    <location>
        <begin position="418"/>
        <end position="436"/>
    </location>
</feature>
<feature type="transmembrane region" description="Helical" evidence="9">
    <location>
        <begin position="382"/>
        <end position="406"/>
    </location>
</feature>
<feature type="transmembrane region" description="Helical" evidence="9">
    <location>
        <begin position="204"/>
        <end position="223"/>
    </location>
</feature>
<accession>A0AAX4NZS5</accession>